<feature type="compositionally biased region" description="Low complexity" evidence="1">
    <location>
        <begin position="1354"/>
        <end position="1371"/>
    </location>
</feature>
<feature type="region of interest" description="Disordered" evidence="1">
    <location>
        <begin position="651"/>
        <end position="721"/>
    </location>
</feature>
<accession>A0AA85IZJ8</accession>
<dbReference type="InterPro" id="IPR028889">
    <property type="entry name" value="USP"/>
</dbReference>
<feature type="region of interest" description="Disordered" evidence="1">
    <location>
        <begin position="525"/>
        <end position="557"/>
    </location>
</feature>
<protein>
    <recommendedName>
        <fullName evidence="2">USP domain-containing protein</fullName>
    </recommendedName>
</protein>
<feature type="compositionally biased region" description="Low complexity" evidence="1">
    <location>
        <begin position="1951"/>
        <end position="1966"/>
    </location>
</feature>
<dbReference type="InterPro" id="IPR001394">
    <property type="entry name" value="Peptidase_C19_UCH"/>
</dbReference>
<dbReference type="InterPro" id="IPR050164">
    <property type="entry name" value="Peptidase_C19"/>
</dbReference>
<feature type="domain" description="USP" evidence="2">
    <location>
        <begin position="192"/>
        <end position="800"/>
    </location>
</feature>
<feature type="compositionally biased region" description="Low complexity" evidence="1">
    <location>
        <begin position="687"/>
        <end position="705"/>
    </location>
</feature>
<dbReference type="Proteomes" id="UP000050795">
    <property type="component" value="Unassembled WGS sequence"/>
</dbReference>
<dbReference type="GO" id="GO:0016579">
    <property type="term" value="P:protein deubiquitination"/>
    <property type="evidence" value="ECO:0007669"/>
    <property type="project" value="InterPro"/>
</dbReference>
<feature type="compositionally biased region" description="Low complexity" evidence="1">
    <location>
        <begin position="1573"/>
        <end position="1594"/>
    </location>
</feature>
<reference evidence="3" key="1">
    <citation type="submission" date="2022-06" db="EMBL/GenBank/DDBJ databases">
        <authorList>
            <person name="Berger JAMES D."/>
            <person name="Berger JAMES D."/>
        </authorList>
    </citation>
    <scope>NUCLEOTIDE SEQUENCE [LARGE SCALE GENOMIC DNA]</scope>
</reference>
<feature type="compositionally biased region" description="Basic residues" evidence="1">
    <location>
        <begin position="656"/>
        <end position="667"/>
    </location>
</feature>
<dbReference type="GO" id="GO:0004843">
    <property type="term" value="F:cysteine-type deubiquitinase activity"/>
    <property type="evidence" value="ECO:0007669"/>
    <property type="project" value="InterPro"/>
</dbReference>
<feature type="region of interest" description="Disordered" evidence="1">
    <location>
        <begin position="296"/>
        <end position="325"/>
    </location>
</feature>
<feature type="region of interest" description="Disordered" evidence="1">
    <location>
        <begin position="596"/>
        <end position="615"/>
    </location>
</feature>
<feature type="compositionally biased region" description="Low complexity" evidence="1">
    <location>
        <begin position="543"/>
        <end position="554"/>
    </location>
</feature>
<reference evidence="4" key="2">
    <citation type="submission" date="2023-11" db="UniProtKB">
        <authorList>
            <consortium name="WormBaseParasite"/>
        </authorList>
    </citation>
    <scope>IDENTIFICATION</scope>
</reference>
<dbReference type="InterPro" id="IPR038765">
    <property type="entry name" value="Papain-like_cys_pep_sf"/>
</dbReference>
<dbReference type="Pfam" id="PF00443">
    <property type="entry name" value="UCH"/>
    <property type="match status" value="1"/>
</dbReference>
<dbReference type="PROSITE" id="PS00972">
    <property type="entry name" value="USP_1"/>
    <property type="match status" value="1"/>
</dbReference>
<organism evidence="3 4">
    <name type="scientific">Trichobilharzia regenti</name>
    <name type="common">Nasal bird schistosome</name>
    <dbReference type="NCBI Taxonomy" id="157069"/>
    <lineage>
        <taxon>Eukaryota</taxon>
        <taxon>Metazoa</taxon>
        <taxon>Spiralia</taxon>
        <taxon>Lophotrochozoa</taxon>
        <taxon>Platyhelminthes</taxon>
        <taxon>Trematoda</taxon>
        <taxon>Digenea</taxon>
        <taxon>Strigeidida</taxon>
        <taxon>Schistosomatoidea</taxon>
        <taxon>Schistosomatidae</taxon>
        <taxon>Trichobilharzia</taxon>
    </lineage>
</organism>
<dbReference type="PANTHER" id="PTHR24006">
    <property type="entry name" value="UBIQUITIN CARBOXYL-TERMINAL HYDROLASE"/>
    <property type="match status" value="1"/>
</dbReference>
<feature type="region of interest" description="Disordered" evidence="1">
    <location>
        <begin position="1572"/>
        <end position="1594"/>
    </location>
</feature>
<evidence type="ECO:0000256" key="1">
    <source>
        <dbReference type="SAM" id="MobiDB-lite"/>
    </source>
</evidence>
<proteinExistence type="predicted"/>
<dbReference type="PANTHER" id="PTHR24006:SF702">
    <property type="entry name" value="UBIQUITIN CARBOXYL-TERMINAL HYDROLASE 47"/>
    <property type="match status" value="1"/>
</dbReference>
<feature type="compositionally biased region" description="Low complexity" evidence="1">
    <location>
        <begin position="601"/>
        <end position="613"/>
    </location>
</feature>
<sequence length="2024" mass="226007">MLTRNTVLLSIYEKDLGNVLIVRLWGSVSCDNLFQLVRKHFKITSQSFDLDYLENESFPYSLPKTRNLESIFDIDKDCIFGNHTHLPRPIMTSLCDEMLEEIPLRNRLEIKVLPSSDDESQQPNNSSNSEDDGSVIGLSCMQHTDSDPCATQKPNTCTAIVLADPSSCERSSSVNAVLRTDTVISPVPQNFVGLVNSGMTCYMNSLLQTLFMTPEFRNALYHWRFEGNSTEAVTSIPYQLQRLFVQLQTTESTAISTNGVTTSFGWRSCDVIQQQDIHELCRVLFDALEKKLGCSKTASSKDNNDYKKSAGDEQQQDRDNDDDGERSDYVRCLYCNRVSWRPDTFLDIQVPLRSFELNAKPYESLEAAFRALIKPERLEGNNQYWCSYCECKRDAERGCAFHKMPYLLTLQLMRFTFDPQTLNRIKLNDKFTFPLDRLDLSEFVTTPTTNTTTNNTSEKCESPETGIERQENTSENGDTEADNDHGLVYSHSSTKTNVQNNGENNCLPVTNENVISSDTCSDCMETEATDSGVNSNTDSPFDGVSSGSPTVGSPNVEEEMDDLSDFGGDATHTVTNNSVLMKAVLTVQQNMNDITERNHNKNNNNHNHINNDSYNHRIYSSSNELDDGIASECTCPSCSCSTTTVHQKRLTNECHNRKKKQRRHRSHSPQNRSPQKFKTSRSVNDNTTTSHETATTTTTTSTTTSNDDNPGTSESNYDVQSNTSDSSLVYELFSIMVHSGSINGGHYYAFIKSFNDGLWYKFNDQYVTPTSLEALESTFGTNQSSYFSHSNAYFLMYRLVNPELNETFMKVEEFPEHIHKMMQEIRDEERGVAEKKERELMVCKFEAYARCPVTQNTIHANVTLYKDQSMSQATNVIRQTLLPNLNKVPQSAFRIVQYNSSDDSLGKSAEYVLNSRPRFYSSNNGSHSNETESSMPMDMVTVGEFSNNKAYYPFPLWLEHHIHVPGSVKHLFSGSSSSISQPVPQVWRTYEPGGITFNVSRVDFTCDVIYPSEKIWLPLSGSVYDLIFEIWQLYTGEQSIDEELIAGPTTNGLQIILDKSFCQCPSNSMPQNQAYHLPEWAVILYTCDYPSSIVDSPFSEIINFTHQSNCSTFAKSYPSGSFNLYVDIGAAYDGYCDPVNNNSDMHSISDTSDIDQDENNDENNNDGMIADSNILTEPSHNGRCDVGGKRGRWQMSDSRVTTTDNSNNNNANNIKILPAMDLKYRLHKICSVAERYLYHTTLSVIIPSEAEIASFLVQREFLANGKDTPGSSSSSDSKFMNSTPSDSHDVYQITSKTESVSHSVSPMMKASASLDNVTASMNSFDVTVNTNDMSPPDSRCSIHAQYGSLHNSEKSVSLSSTSSVSSSPSLENIIESTEHDEYPLRRRSNSQPSLINPFNEKLAETTTTAATEHRVSSLVSESNRDELDSSLVAMDVDSSSVHQPSSSDVAMGSNTAIHELETNQRLCCFDDTCTPGTSVYFNASTLLRTIQVHLDVRLSIEEFVKKASEYLKLDAEYLNVIYDGGILRDFTTFDPNHSLRITLSPCVSIEEFYLPVYVLDLEGDGSDQDQHVSLSSSSISPIPTTNTTTTTTTQETTDQKFIRISPIWSNQINLMFRIGWSVEKILKCASSVLKHVYKLDIPPNRLRLRKCAIPELIPGPVFDEVDIFAALPNQHQSLMLQLLSEKHIHTIFSPPVSNNAAAASNPSGLFPSSSSSTAAASYAASILPSKPRICSIFLRQWHPANYSFGEWHELLVTYYPASQSRWEILVDWLVQHTGLPSQRLEVAFYKLPGVIHCLNMSSSNKNNNNNNCGLQWLPCSRYPDMLLSFAAGNIIFFRDVEEESKTIKPTDMETLNQSEISRLNTLMSPWHSQGVLPPPSILDSQFATWSQDPACLSTTTTTSYQGDSSSNNSVAAVPGSIVASDGSGGGGANMFNRYGYYGPYLPQSHESTSTTSTPYPFSSSTYNKSREQPLRIYTAEDISSPVSCSSNNNNNTHHKITGDKHASTGPSSPKCTRSRDSRTP</sequence>
<feature type="compositionally biased region" description="Polar residues" evidence="1">
    <location>
        <begin position="706"/>
        <end position="721"/>
    </location>
</feature>
<feature type="compositionally biased region" description="Basic and acidic residues" evidence="1">
    <location>
        <begin position="302"/>
        <end position="318"/>
    </location>
</feature>
<feature type="compositionally biased region" description="Low complexity" evidence="1">
    <location>
        <begin position="446"/>
        <end position="456"/>
    </location>
</feature>
<dbReference type="WBParaSite" id="TREG1_118880.1">
    <property type="protein sequence ID" value="TREG1_118880.1"/>
    <property type="gene ID" value="TREG1_118880"/>
</dbReference>
<feature type="compositionally biased region" description="Acidic residues" evidence="1">
    <location>
        <begin position="1152"/>
        <end position="1164"/>
    </location>
</feature>
<feature type="compositionally biased region" description="Polar residues" evidence="1">
    <location>
        <begin position="669"/>
        <end position="686"/>
    </location>
</feature>
<feature type="compositionally biased region" description="Low complexity" evidence="1">
    <location>
        <begin position="1983"/>
        <end position="1995"/>
    </location>
</feature>
<evidence type="ECO:0000259" key="2">
    <source>
        <dbReference type="PROSITE" id="PS50235"/>
    </source>
</evidence>
<dbReference type="Gene3D" id="3.90.70.10">
    <property type="entry name" value="Cysteine proteinases"/>
    <property type="match status" value="2"/>
</dbReference>
<feature type="region of interest" description="Disordered" evidence="1">
    <location>
        <begin position="1146"/>
        <end position="1192"/>
    </location>
</feature>
<feature type="region of interest" description="Disordered" evidence="1">
    <location>
        <begin position="114"/>
        <end position="137"/>
    </location>
</feature>
<dbReference type="PROSITE" id="PS50235">
    <property type="entry name" value="USP_3"/>
    <property type="match status" value="1"/>
</dbReference>
<dbReference type="PROSITE" id="PS00973">
    <property type="entry name" value="USP_2"/>
    <property type="match status" value="1"/>
</dbReference>
<dbReference type="GO" id="GO:0005829">
    <property type="term" value="C:cytosol"/>
    <property type="evidence" value="ECO:0007669"/>
    <property type="project" value="TreeGrafter"/>
</dbReference>
<feature type="region of interest" description="Disordered" evidence="1">
    <location>
        <begin position="1353"/>
        <end position="1396"/>
    </location>
</feature>
<dbReference type="SUPFAM" id="SSF54001">
    <property type="entry name" value="Cysteine proteinases"/>
    <property type="match status" value="1"/>
</dbReference>
<name>A0AA85IZJ8_TRIRE</name>
<feature type="region of interest" description="Disordered" evidence="1">
    <location>
        <begin position="1265"/>
        <end position="1290"/>
    </location>
</feature>
<feature type="region of interest" description="Disordered" evidence="1">
    <location>
        <begin position="446"/>
        <end position="485"/>
    </location>
</feature>
<keyword evidence="3" id="KW-1185">Reference proteome</keyword>
<feature type="region of interest" description="Disordered" evidence="1">
    <location>
        <begin position="1949"/>
        <end position="2024"/>
    </location>
</feature>
<dbReference type="GO" id="GO:0005634">
    <property type="term" value="C:nucleus"/>
    <property type="evidence" value="ECO:0007669"/>
    <property type="project" value="TreeGrafter"/>
</dbReference>
<evidence type="ECO:0000313" key="3">
    <source>
        <dbReference type="Proteomes" id="UP000050795"/>
    </source>
</evidence>
<evidence type="ECO:0000313" key="4">
    <source>
        <dbReference type="WBParaSite" id="TREG1_118880.1"/>
    </source>
</evidence>
<dbReference type="InterPro" id="IPR018200">
    <property type="entry name" value="USP_CS"/>
</dbReference>
<feature type="compositionally biased region" description="Polar residues" evidence="1">
    <location>
        <begin position="529"/>
        <end position="539"/>
    </location>
</feature>
<feature type="compositionally biased region" description="Basic and acidic residues" evidence="1">
    <location>
        <begin position="458"/>
        <end position="472"/>
    </location>
</feature>